<evidence type="ECO:0000313" key="1">
    <source>
        <dbReference type="EMBL" id="JAD60988.1"/>
    </source>
</evidence>
<dbReference type="EMBL" id="GBRH01236907">
    <property type="protein sequence ID" value="JAD60988.1"/>
    <property type="molecule type" value="Transcribed_RNA"/>
</dbReference>
<dbReference type="AlphaFoldDB" id="A0A0A9BFP5"/>
<accession>A0A0A9BFP5</accession>
<organism evidence="1">
    <name type="scientific">Arundo donax</name>
    <name type="common">Giant reed</name>
    <name type="synonym">Donax arundinaceus</name>
    <dbReference type="NCBI Taxonomy" id="35708"/>
    <lineage>
        <taxon>Eukaryota</taxon>
        <taxon>Viridiplantae</taxon>
        <taxon>Streptophyta</taxon>
        <taxon>Embryophyta</taxon>
        <taxon>Tracheophyta</taxon>
        <taxon>Spermatophyta</taxon>
        <taxon>Magnoliopsida</taxon>
        <taxon>Liliopsida</taxon>
        <taxon>Poales</taxon>
        <taxon>Poaceae</taxon>
        <taxon>PACMAD clade</taxon>
        <taxon>Arundinoideae</taxon>
        <taxon>Arundineae</taxon>
        <taxon>Arundo</taxon>
    </lineage>
</organism>
<reference evidence="1" key="2">
    <citation type="journal article" date="2015" name="Data Brief">
        <title>Shoot transcriptome of the giant reed, Arundo donax.</title>
        <authorList>
            <person name="Barrero R.A."/>
            <person name="Guerrero F.D."/>
            <person name="Moolhuijzen P."/>
            <person name="Goolsby J.A."/>
            <person name="Tidwell J."/>
            <person name="Bellgard S.E."/>
            <person name="Bellgard M.I."/>
        </authorList>
    </citation>
    <scope>NUCLEOTIDE SEQUENCE</scope>
    <source>
        <tissue evidence="1">Shoot tissue taken approximately 20 cm above the soil surface</tissue>
    </source>
</reference>
<protein>
    <submittedName>
        <fullName evidence="1">Uncharacterized protein</fullName>
    </submittedName>
</protein>
<name>A0A0A9BFP5_ARUDO</name>
<proteinExistence type="predicted"/>
<sequence>MSCCHFCRNHAHDLQHHHRLVVIVISFLGKITPHQSLWVGGK</sequence>
<reference evidence="1" key="1">
    <citation type="submission" date="2014-09" db="EMBL/GenBank/DDBJ databases">
        <authorList>
            <person name="Magalhaes I.L.F."/>
            <person name="Oliveira U."/>
            <person name="Santos F.R."/>
            <person name="Vidigal T.H.D.A."/>
            <person name="Brescovit A.D."/>
            <person name="Santos A.J."/>
        </authorList>
    </citation>
    <scope>NUCLEOTIDE SEQUENCE</scope>
    <source>
        <tissue evidence="1">Shoot tissue taken approximately 20 cm above the soil surface</tissue>
    </source>
</reference>